<dbReference type="SUPFAM" id="SSF52540">
    <property type="entry name" value="P-loop containing nucleoside triphosphate hydrolases"/>
    <property type="match status" value="1"/>
</dbReference>
<name>A0ABR3ZKV8_9PEZI</name>
<feature type="domain" description="DNA2/NAM7 helicase-like C-terminal" evidence="7">
    <location>
        <begin position="636"/>
        <end position="840"/>
    </location>
</feature>
<comment type="similarity">
    <text evidence="1">Belongs to the DNA2/NAM7 helicase family.</text>
</comment>
<keyword evidence="2" id="KW-0547">Nucleotide-binding</keyword>
<dbReference type="Proteomes" id="UP001583280">
    <property type="component" value="Unassembled WGS sequence"/>
</dbReference>
<sequence>MLALTEKLTYRMGLMSLPCKSQESLLQPPTNAKNSVGIISHSKAALQFGLLTKFLIIQTIPFVRPLHPDKDGVFLAFSSAQDMAEMHLKGAEIENRNDRNDVERFNNARYQWDAWILAPTSSATPLNDYQREWVLLVKPPMNNEIRFPGLDDRLKVSFARPFSSRKSKEISQVNLVAERVDNPFETLRIDGKNKHLAAFNILPSFDARLGSDEDVYGPYAAAGGLSYADLKSVKLSPEKKLGIVFELDHNEISYQMELKAMALFLDAENKTKQSLRDVSIDSLRFAQRRSKNTSEEFHMEADSRQISAFKYILDPRIPPVGYLDIFKVFPHMKNPEKSDTLPESLKKRFMQLNSHHKDAYRQMSRIPCGLHFVSGCPGAGKTHWNVLTAVIALSGVKANKERAKILYLVDMNKPVDDVASRLFKLCNDAKIAIEMVRMRGWNTEMKNSEVVNNDWRDSTESSDSSTALLKRFMSFAQINANQMTKEKNSGTFAPSLDQATWKRFTENPDQYQELARLIASALKSGKENVKLRSMIKKLYAETLEKTDFVATTPVAASNPEFRAMFKPDIVFMDEAPHARELTSLIPIAMHRPRVWIFTGDHRQTLPFVSNMGRNNYRKAKGEVPIFLENPHVSQMQVSTMERVELLNGQVSSLMINHRAYGNLERLSSELFYGLRMSSGIGAVGHKASSSIAHVRKWLCRLGQLEKLDESRILAHIENSAQGSMGSSKFNPKHENYALERIKELLADECFRNIKDPREAGRILVIAPYRAAIQNYMSKLKMLPRKDKERIDVRTIDSAQGHEADLVILDLVRTDGPGFLNDKHRMNVAITRAQQGEIILMHPKMTLALGRSKKGKSVLADIWEDLEERGQIVRVRA</sequence>
<proteinExistence type="inferred from homology"/>
<gene>
    <name evidence="8" type="ORF">Cpir12675_000835</name>
</gene>
<dbReference type="PANTHER" id="PTHR43788:SF16">
    <property type="entry name" value="HELICASE WITH ZINC FINGER 2"/>
    <property type="match status" value="1"/>
</dbReference>
<dbReference type="InterPro" id="IPR041679">
    <property type="entry name" value="DNA2/NAM7-like_C"/>
</dbReference>
<dbReference type="Pfam" id="PF13087">
    <property type="entry name" value="AAA_12"/>
    <property type="match status" value="1"/>
</dbReference>
<keyword evidence="9" id="KW-1185">Reference proteome</keyword>
<feature type="domain" description="DNA2/NAM7 helicase helicase" evidence="6">
    <location>
        <begin position="352"/>
        <end position="608"/>
    </location>
</feature>
<dbReference type="Gene3D" id="3.40.50.300">
    <property type="entry name" value="P-loop containing nucleotide triphosphate hydrolases"/>
    <property type="match status" value="2"/>
</dbReference>
<dbReference type="EMBL" id="JAWDJO010000011">
    <property type="protein sequence ID" value="KAL1900701.1"/>
    <property type="molecule type" value="Genomic_DNA"/>
</dbReference>
<dbReference type="InterPro" id="IPR027417">
    <property type="entry name" value="P-loop_NTPase"/>
</dbReference>
<evidence type="ECO:0000256" key="2">
    <source>
        <dbReference type="ARBA" id="ARBA00022741"/>
    </source>
</evidence>
<dbReference type="InterPro" id="IPR047187">
    <property type="entry name" value="SF1_C_Upf1"/>
</dbReference>
<reference evidence="8 9" key="1">
    <citation type="journal article" date="2024" name="IMA Fungus">
        <title>IMA Genome - F19 : A genome assembly and annotation guide to empower mycologists, including annotated draft genome sequences of Ceratocystis pirilliformis, Diaporthe australafricana, Fusarium ophioides, Paecilomyces lecythidis, and Sporothrix stenoceras.</title>
        <authorList>
            <person name="Aylward J."/>
            <person name="Wilson A.M."/>
            <person name="Visagie C.M."/>
            <person name="Spraker J."/>
            <person name="Barnes I."/>
            <person name="Buitendag C."/>
            <person name="Ceriani C."/>
            <person name="Del Mar Angel L."/>
            <person name="du Plessis D."/>
            <person name="Fuchs T."/>
            <person name="Gasser K."/>
            <person name="Kramer D."/>
            <person name="Li W."/>
            <person name="Munsamy K."/>
            <person name="Piso A."/>
            <person name="Price J.L."/>
            <person name="Sonnekus B."/>
            <person name="Thomas C."/>
            <person name="van der Nest A."/>
            <person name="van Dijk A."/>
            <person name="van Heerden A."/>
            <person name="van Vuuren N."/>
            <person name="Yilmaz N."/>
            <person name="Duong T.A."/>
            <person name="van der Merwe N.A."/>
            <person name="Wingfield M.J."/>
            <person name="Wingfield B.D."/>
        </authorList>
    </citation>
    <scope>NUCLEOTIDE SEQUENCE [LARGE SCALE GENOMIC DNA]</scope>
    <source>
        <strain evidence="8 9">CMW 12675</strain>
    </source>
</reference>
<organism evidence="8 9">
    <name type="scientific">Ceratocystis pirilliformis</name>
    <dbReference type="NCBI Taxonomy" id="259994"/>
    <lineage>
        <taxon>Eukaryota</taxon>
        <taxon>Fungi</taxon>
        <taxon>Dikarya</taxon>
        <taxon>Ascomycota</taxon>
        <taxon>Pezizomycotina</taxon>
        <taxon>Sordariomycetes</taxon>
        <taxon>Hypocreomycetidae</taxon>
        <taxon>Microascales</taxon>
        <taxon>Ceratocystidaceae</taxon>
        <taxon>Ceratocystis</taxon>
    </lineage>
</organism>
<protein>
    <submittedName>
        <fullName evidence="8">Uncharacterized protein</fullName>
    </submittedName>
</protein>
<keyword evidence="4" id="KW-0347">Helicase</keyword>
<dbReference type="Pfam" id="PF13086">
    <property type="entry name" value="AAA_11"/>
    <property type="match status" value="1"/>
</dbReference>
<evidence type="ECO:0000259" key="7">
    <source>
        <dbReference type="Pfam" id="PF13087"/>
    </source>
</evidence>
<keyword evidence="5" id="KW-0067">ATP-binding</keyword>
<dbReference type="PANTHER" id="PTHR43788">
    <property type="entry name" value="DNA2/NAM7 HELICASE FAMILY MEMBER"/>
    <property type="match status" value="1"/>
</dbReference>
<evidence type="ECO:0000256" key="3">
    <source>
        <dbReference type="ARBA" id="ARBA00022801"/>
    </source>
</evidence>
<evidence type="ECO:0000313" key="8">
    <source>
        <dbReference type="EMBL" id="KAL1900701.1"/>
    </source>
</evidence>
<keyword evidence="3" id="KW-0378">Hydrolase</keyword>
<evidence type="ECO:0000259" key="6">
    <source>
        <dbReference type="Pfam" id="PF13086"/>
    </source>
</evidence>
<accession>A0ABR3ZKV8</accession>
<dbReference type="CDD" id="cd18808">
    <property type="entry name" value="SF1_C_Upf1"/>
    <property type="match status" value="1"/>
</dbReference>
<dbReference type="InterPro" id="IPR050534">
    <property type="entry name" value="Coronavir_polyprotein_1ab"/>
</dbReference>
<evidence type="ECO:0000256" key="5">
    <source>
        <dbReference type="ARBA" id="ARBA00022840"/>
    </source>
</evidence>
<evidence type="ECO:0000256" key="4">
    <source>
        <dbReference type="ARBA" id="ARBA00022806"/>
    </source>
</evidence>
<evidence type="ECO:0000313" key="9">
    <source>
        <dbReference type="Proteomes" id="UP001583280"/>
    </source>
</evidence>
<dbReference type="InterPro" id="IPR041677">
    <property type="entry name" value="DNA2/NAM7_AAA_11"/>
</dbReference>
<evidence type="ECO:0000256" key="1">
    <source>
        <dbReference type="ARBA" id="ARBA00007913"/>
    </source>
</evidence>
<comment type="caution">
    <text evidence="8">The sequence shown here is derived from an EMBL/GenBank/DDBJ whole genome shotgun (WGS) entry which is preliminary data.</text>
</comment>